<evidence type="ECO:0000313" key="10">
    <source>
        <dbReference type="Proteomes" id="UP000757103"/>
    </source>
</evidence>
<evidence type="ECO:0000256" key="3">
    <source>
        <dbReference type="ARBA" id="ARBA00009759"/>
    </source>
</evidence>
<protein>
    <recommendedName>
        <fullName evidence="8">Inositol-1-monophosphatase</fullName>
        <ecNumber evidence="8">3.1.3.25</ecNumber>
    </recommendedName>
</protein>
<dbReference type="GO" id="GO:0007165">
    <property type="term" value="P:signal transduction"/>
    <property type="evidence" value="ECO:0007669"/>
    <property type="project" value="TreeGrafter"/>
</dbReference>
<feature type="binding site" evidence="7">
    <location>
        <position position="211"/>
    </location>
    <ligand>
        <name>Mg(2+)</name>
        <dbReference type="ChEBI" id="CHEBI:18420"/>
        <label>1</label>
        <note>catalytic</note>
    </ligand>
</feature>
<reference evidence="9" key="1">
    <citation type="journal article" date="2021" name="PeerJ">
        <title>Extensive microbial diversity within the chicken gut microbiome revealed by metagenomics and culture.</title>
        <authorList>
            <person name="Gilroy R."/>
            <person name="Ravi A."/>
            <person name="Getino M."/>
            <person name="Pursley I."/>
            <person name="Horton D.L."/>
            <person name="Alikhan N.F."/>
            <person name="Baker D."/>
            <person name="Gharbi K."/>
            <person name="Hall N."/>
            <person name="Watson M."/>
            <person name="Adriaenssens E.M."/>
            <person name="Foster-Nyarko E."/>
            <person name="Jarju S."/>
            <person name="Secka A."/>
            <person name="Antonio M."/>
            <person name="Oren A."/>
            <person name="Chaudhuri R.R."/>
            <person name="La Ragione R."/>
            <person name="Hildebrand F."/>
            <person name="Pallen M.J."/>
        </authorList>
    </citation>
    <scope>NUCLEOTIDE SEQUENCE</scope>
    <source>
        <strain evidence="9">CHK121-7720</strain>
    </source>
</reference>
<feature type="binding site" evidence="7">
    <location>
        <position position="85"/>
    </location>
    <ligand>
        <name>Mg(2+)</name>
        <dbReference type="ChEBI" id="CHEBI:18420"/>
        <label>1</label>
        <note>catalytic</note>
    </ligand>
</feature>
<dbReference type="Gene3D" id="3.30.540.10">
    <property type="entry name" value="Fructose-1,6-Bisphosphatase, subunit A, domain 1"/>
    <property type="match status" value="1"/>
</dbReference>
<dbReference type="CDD" id="cd01639">
    <property type="entry name" value="IMPase"/>
    <property type="match status" value="1"/>
</dbReference>
<dbReference type="RefSeq" id="WP_273305907.1">
    <property type="nucleotide sequence ID" value="NZ_DYUD01000016.1"/>
</dbReference>
<dbReference type="InterPro" id="IPR020583">
    <property type="entry name" value="Inositol_monoP_metal-BS"/>
</dbReference>
<dbReference type="GO" id="GO:0046872">
    <property type="term" value="F:metal ion binding"/>
    <property type="evidence" value="ECO:0007669"/>
    <property type="project" value="UniProtKB-KW"/>
</dbReference>
<proteinExistence type="inferred from homology"/>
<dbReference type="AlphaFoldDB" id="A0A921MRB7"/>
<dbReference type="EC" id="3.1.3.25" evidence="8"/>
<dbReference type="PRINTS" id="PR00377">
    <property type="entry name" value="IMPHPHTASES"/>
</dbReference>
<dbReference type="PROSITE" id="PS00630">
    <property type="entry name" value="IMP_2"/>
    <property type="match status" value="1"/>
</dbReference>
<dbReference type="Pfam" id="PF00459">
    <property type="entry name" value="Inositol_P"/>
    <property type="match status" value="1"/>
</dbReference>
<dbReference type="Gene3D" id="3.40.190.80">
    <property type="match status" value="1"/>
</dbReference>
<dbReference type="PROSITE" id="PS00629">
    <property type="entry name" value="IMP_1"/>
    <property type="match status" value="1"/>
</dbReference>
<dbReference type="InterPro" id="IPR033942">
    <property type="entry name" value="IMPase"/>
</dbReference>
<dbReference type="GO" id="GO:0008934">
    <property type="term" value="F:inositol monophosphate 1-phosphatase activity"/>
    <property type="evidence" value="ECO:0007669"/>
    <property type="project" value="InterPro"/>
</dbReference>
<dbReference type="InterPro" id="IPR020550">
    <property type="entry name" value="Inositol_monophosphatase_CS"/>
</dbReference>
<gene>
    <name evidence="9" type="ORF">K8U91_05355</name>
</gene>
<evidence type="ECO:0000256" key="5">
    <source>
        <dbReference type="ARBA" id="ARBA00022801"/>
    </source>
</evidence>
<evidence type="ECO:0000256" key="1">
    <source>
        <dbReference type="ARBA" id="ARBA00001033"/>
    </source>
</evidence>
<accession>A0A921MRB7</accession>
<evidence type="ECO:0000313" key="9">
    <source>
        <dbReference type="EMBL" id="HJG88885.1"/>
    </source>
</evidence>
<dbReference type="SUPFAM" id="SSF56655">
    <property type="entry name" value="Carbohydrate phosphatase"/>
    <property type="match status" value="1"/>
</dbReference>
<keyword evidence="5 8" id="KW-0378">Hydrolase</keyword>
<evidence type="ECO:0000256" key="4">
    <source>
        <dbReference type="ARBA" id="ARBA00022723"/>
    </source>
</evidence>
<comment type="similarity">
    <text evidence="3 8">Belongs to the inositol monophosphatase superfamily.</text>
</comment>
<dbReference type="EMBL" id="DYUD01000016">
    <property type="protein sequence ID" value="HJG88885.1"/>
    <property type="molecule type" value="Genomic_DNA"/>
</dbReference>
<comment type="catalytic activity">
    <reaction evidence="1 8">
        <text>a myo-inositol phosphate + H2O = myo-inositol + phosphate</text>
        <dbReference type="Rhea" id="RHEA:24056"/>
        <dbReference type="ChEBI" id="CHEBI:15377"/>
        <dbReference type="ChEBI" id="CHEBI:17268"/>
        <dbReference type="ChEBI" id="CHEBI:43474"/>
        <dbReference type="ChEBI" id="CHEBI:84139"/>
        <dbReference type="EC" id="3.1.3.25"/>
    </reaction>
</comment>
<feature type="binding site" evidence="7">
    <location>
        <position position="67"/>
    </location>
    <ligand>
        <name>Mg(2+)</name>
        <dbReference type="ChEBI" id="CHEBI:18420"/>
        <label>1</label>
        <note>catalytic</note>
    </ligand>
</feature>
<evidence type="ECO:0000256" key="2">
    <source>
        <dbReference type="ARBA" id="ARBA00001946"/>
    </source>
</evidence>
<name>A0A921MRB7_9BACT</name>
<dbReference type="PRINTS" id="PR01959">
    <property type="entry name" value="SBIMPHPHTASE"/>
</dbReference>
<dbReference type="InterPro" id="IPR022337">
    <property type="entry name" value="Inositol_monophosphatase_SuhB"/>
</dbReference>
<comment type="cofactor">
    <cofactor evidence="2 7 8">
        <name>Mg(2+)</name>
        <dbReference type="ChEBI" id="CHEBI:18420"/>
    </cofactor>
</comment>
<reference evidence="9" key="2">
    <citation type="submission" date="2021-09" db="EMBL/GenBank/DDBJ databases">
        <authorList>
            <person name="Gilroy R."/>
        </authorList>
    </citation>
    <scope>NUCLEOTIDE SEQUENCE</scope>
    <source>
        <strain evidence="9">CHK121-7720</strain>
    </source>
</reference>
<evidence type="ECO:0000256" key="8">
    <source>
        <dbReference type="RuleBase" id="RU364068"/>
    </source>
</evidence>
<comment type="caution">
    <text evidence="9">The sequence shown here is derived from an EMBL/GenBank/DDBJ whole genome shotgun (WGS) entry which is preliminary data.</text>
</comment>
<feature type="binding site" evidence="7">
    <location>
        <position position="83"/>
    </location>
    <ligand>
        <name>Mg(2+)</name>
        <dbReference type="ChEBI" id="CHEBI:18420"/>
        <label>1</label>
        <note>catalytic</note>
    </ligand>
</feature>
<sequence length="261" mass="28796">MTQMLDFARACAREAGRIQLSYFRGAHLNIETKFNLHDVVTVADKESERYIVDAIAKSYPDHAVLGEESGMHAGHSDYRWVIDPLDGTTNYSQGLPVFSVSIALQYRGETLLGVVYAPYLDELYEACRGRGARLNGRPIRVSDKSDTQRSVVATGFPIDKDRNPDNNLDNLSRILPRVRGVRRMGSAAYDLCAVAAGFLDGYWELNLHEWDVCAGTLIVTEAGGEVRAFRTDRNISIVAGNPVLVAQLSACLSDKPWSGTL</sequence>
<dbReference type="GO" id="GO:0046854">
    <property type="term" value="P:phosphatidylinositol phosphate biosynthetic process"/>
    <property type="evidence" value="ECO:0007669"/>
    <property type="project" value="InterPro"/>
</dbReference>
<dbReference type="Proteomes" id="UP000757103">
    <property type="component" value="Unassembled WGS sequence"/>
</dbReference>
<evidence type="ECO:0000256" key="6">
    <source>
        <dbReference type="ARBA" id="ARBA00022842"/>
    </source>
</evidence>
<dbReference type="GO" id="GO:0006020">
    <property type="term" value="P:inositol metabolic process"/>
    <property type="evidence" value="ECO:0007669"/>
    <property type="project" value="TreeGrafter"/>
</dbReference>
<dbReference type="InterPro" id="IPR000760">
    <property type="entry name" value="Inositol_monophosphatase-like"/>
</dbReference>
<keyword evidence="4 7" id="KW-0479">Metal-binding</keyword>
<organism evidence="9 10">
    <name type="scientific">Barnesiella viscericola</name>
    <dbReference type="NCBI Taxonomy" id="397865"/>
    <lineage>
        <taxon>Bacteria</taxon>
        <taxon>Pseudomonadati</taxon>
        <taxon>Bacteroidota</taxon>
        <taxon>Bacteroidia</taxon>
        <taxon>Bacteroidales</taxon>
        <taxon>Barnesiellaceae</taxon>
        <taxon>Barnesiella</taxon>
    </lineage>
</organism>
<evidence type="ECO:0000256" key="7">
    <source>
        <dbReference type="PIRSR" id="PIRSR600760-2"/>
    </source>
</evidence>
<dbReference type="PANTHER" id="PTHR20854:SF4">
    <property type="entry name" value="INOSITOL-1-MONOPHOSPHATASE-RELATED"/>
    <property type="match status" value="1"/>
</dbReference>
<dbReference type="FunFam" id="3.30.540.10:FF:000003">
    <property type="entry name" value="Inositol-1-monophosphatase"/>
    <property type="match status" value="1"/>
</dbReference>
<feature type="binding site" evidence="7">
    <location>
        <position position="86"/>
    </location>
    <ligand>
        <name>Mg(2+)</name>
        <dbReference type="ChEBI" id="CHEBI:18420"/>
        <label>1</label>
        <note>catalytic</note>
    </ligand>
</feature>
<keyword evidence="6 7" id="KW-0460">Magnesium</keyword>
<dbReference type="PANTHER" id="PTHR20854">
    <property type="entry name" value="INOSITOL MONOPHOSPHATASE"/>
    <property type="match status" value="1"/>
</dbReference>